<protein>
    <submittedName>
        <fullName evidence="1">Uncharacterized protein</fullName>
    </submittedName>
</protein>
<dbReference type="RefSeq" id="WP_145446508.1">
    <property type="nucleotide sequence ID" value="NZ_CP036280.1"/>
</dbReference>
<dbReference type="Gene3D" id="1.25.40.10">
    <property type="entry name" value="Tetratricopeptide repeat domain"/>
    <property type="match status" value="1"/>
</dbReference>
<dbReference type="InterPro" id="IPR011990">
    <property type="entry name" value="TPR-like_helical_dom_sf"/>
</dbReference>
<gene>
    <name evidence="1" type="ORF">Pan265_22000</name>
</gene>
<reference evidence="1 2" key="1">
    <citation type="submission" date="2019-02" db="EMBL/GenBank/DDBJ databases">
        <title>Deep-cultivation of Planctomycetes and their phenomic and genomic characterization uncovers novel biology.</title>
        <authorList>
            <person name="Wiegand S."/>
            <person name="Jogler M."/>
            <person name="Boedeker C."/>
            <person name="Pinto D."/>
            <person name="Vollmers J."/>
            <person name="Rivas-Marin E."/>
            <person name="Kohn T."/>
            <person name="Peeters S.H."/>
            <person name="Heuer A."/>
            <person name="Rast P."/>
            <person name="Oberbeckmann S."/>
            <person name="Bunk B."/>
            <person name="Jeske O."/>
            <person name="Meyerdierks A."/>
            <person name="Storesund J.E."/>
            <person name="Kallscheuer N."/>
            <person name="Luecker S."/>
            <person name="Lage O.M."/>
            <person name="Pohl T."/>
            <person name="Merkel B.J."/>
            <person name="Hornburger P."/>
            <person name="Mueller R.-W."/>
            <person name="Bruemmer F."/>
            <person name="Labrenz M."/>
            <person name="Spormann A.M."/>
            <person name="Op den Camp H."/>
            <person name="Overmann J."/>
            <person name="Amann R."/>
            <person name="Jetten M.S.M."/>
            <person name="Mascher T."/>
            <person name="Medema M.H."/>
            <person name="Devos D.P."/>
            <person name="Kaster A.-K."/>
            <person name="Ovreas L."/>
            <person name="Rohde M."/>
            <person name="Galperin M.Y."/>
            <person name="Jogler C."/>
        </authorList>
    </citation>
    <scope>NUCLEOTIDE SEQUENCE [LARGE SCALE GENOMIC DNA]</scope>
    <source>
        <strain evidence="1 2">Pan265</strain>
    </source>
</reference>
<name>A0A518BZE6_9BACT</name>
<keyword evidence="2" id="KW-1185">Reference proteome</keyword>
<dbReference type="EMBL" id="CP036280">
    <property type="protein sequence ID" value="QDU72335.1"/>
    <property type="molecule type" value="Genomic_DNA"/>
</dbReference>
<dbReference type="SUPFAM" id="SSF48452">
    <property type="entry name" value="TPR-like"/>
    <property type="match status" value="1"/>
</dbReference>
<evidence type="ECO:0000313" key="2">
    <source>
        <dbReference type="Proteomes" id="UP000320386"/>
    </source>
</evidence>
<accession>A0A518BZE6</accession>
<organism evidence="1 2">
    <name type="scientific">Mucisphaera calidilacus</name>
    <dbReference type="NCBI Taxonomy" id="2527982"/>
    <lineage>
        <taxon>Bacteria</taxon>
        <taxon>Pseudomonadati</taxon>
        <taxon>Planctomycetota</taxon>
        <taxon>Phycisphaerae</taxon>
        <taxon>Phycisphaerales</taxon>
        <taxon>Phycisphaeraceae</taxon>
        <taxon>Mucisphaera</taxon>
    </lineage>
</organism>
<proteinExistence type="predicted"/>
<dbReference type="AlphaFoldDB" id="A0A518BZE6"/>
<dbReference type="OrthoDB" id="280886at2"/>
<evidence type="ECO:0000313" key="1">
    <source>
        <dbReference type="EMBL" id="QDU72335.1"/>
    </source>
</evidence>
<sequence length="109" mass="12323">MSERLEQLKKLQAMDPSDPFLTYGIAMEYEKADDPAEVVIWLDRTLALDGNYLYAYFQKARALSSLGEETEAVDAAREGYRRAQLSGDEKAVEELRGLMLELGEALEED</sequence>
<dbReference type="KEGG" id="mcad:Pan265_22000"/>
<dbReference type="Proteomes" id="UP000320386">
    <property type="component" value="Chromosome"/>
</dbReference>